<evidence type="ECO:0000313" key="2">
    <source>
        <dbReference type="EMBL" id="MCL6740676.1"/>
    </source>
</evidence>
<dbReference type="Gene3D" id="3.40.630.10">
    <property type="entry name" value="Zn peptidases"/>
    <property type="match status" value="1"/>
</dbReference>
<gene>
    <name evidence="2" type="ORF">LZ518_05960</name>
</gene>
<proteinExistence type="predicted"/>
<dbReference type="Gene3D" id="3.50.30.30">
    <property type="match status" value="1"/>
</dbReference>
<dbReference type="SUPFAM" id="SSF52025">
    <property type="entry name" value="PA domain"/>
    <property type="match status" value="1"/>
</dbReference>
<dbReference type="SUPFAM" id="SSF53187">
    <property type="entry name" value="Zn-dependent exopeptidases"/>
    <property type="match status" value="1"/>
</dbReference>
<dbReference type="RefSeq" id="WP_249915097.1">
    <property type="nucleotide sequence ID" value="NZ_JAMGBB010000001.1"/>
</dbReference>
<reference evidence="2" key="1">
    <citation type="submission" date="2022-05" db="EMBL/GenBank/DDBJ databases">
        <authorList>
            <person name="Jo J.-H."/>
            <person name="Im W.-T."/>
        </authorList>
    </citation>
    <scope>NUCLEOTIDE SEQUENCE</scope>
    <source>
        <strain evidence="2">RB56-2</strain>
    </source>
</reference>
<dbReference type="InterPro" id="IPR045175">
    <property type="entry name" value="M28_fam"/>
</dbReference>
<sequence>MPRRLLLLIGWMTADSAAAQQQPPLIDKPTAAMISSEASGTAAKRTVQSLSVHHRMRGSQGYKMAAELIRDRLLSYGLEEVEIIALPADGKTYYGTQRARPAWNASFAELWEQRRDGNAWADAERVASWNDQPITLAQDSIDGSANADLVDVGTGTAEADYAGKDVRGKLVLISAQPETAAALAVHKYGAAGIVSWAQNQKQGWWGEDESLIRWGHLDTWKDPAFAFMVSPARAHQWQERLRRGEQVRLRARVEAESSPGSYLIPTAVIPGRDRSREIVFSCHLDHPSPGANDNASGCAGELEIARLLNRLISEGKLPKPERTIRFIWPCEVECTIALLNGRPEFASRTLATIHLDMIGGDTEKVKSILRVQGSPPSLPSFVDDVAFSIAKWVNAETLSYADTGVANWPFLDPEGSKRPLQAEVGGFSEGSDHTVWAEGSWRIPVIYLADWPDRYIHTQRDIPENLDPTKLKRAIFIGASAGWYLANLGQGNVPALDRAMHAERLDRHAAEVRKMAAMAPADAVLVERYSRNIDIAEAQSLSRFGLQPANSAAMAGETISSAESAAGSAALIYRRNADPKGPMSGFGYSWLDDRLEMKGLKRPALLDREGPRDTASFAYEALNLVDGTRNVRDIRDFLSATIAPVPVEDVAEFLATLENVGLLERLAANIS</sequence>
<dbReference type="InterPro" id="IPR046450">
    <property type="entry name" value="PA_dom_sf"/>
</dbReference>
<dbReference type="Proteomes" id="UP001165383">
    <property type="component" value="Unassembled WGS sequence"/>
</dbReference>
<name>A0ABT0S9B6_9SPHN</name>
<keyword evidence="3" id="KW-1185">Reference proteome</keyword>
<accession>A0ABT0S9B6</accession>
<feature type="domain" description="Peptidase M28" evidence="1">
    <location>
        <begin position="267"/>
        <end position="474"/>
    </location>
</feature>
<dbReference type="InterPro" id="IPR007484">
    <property type="entry name" value="Peptidase_M28"/>
</dbReference>
<evidence type="ECO:0000313" key="3">
    <source>
        <dbReference type="Proteomes" id="UP001165383"/>
    </source>
</evidence>
<dbReference type="EMBL" id="JAMGBB010000001">
    <property type="protein sequence ID" value="MCL6740676.1"/>
    <property type="molecule type" value="Genomic_DNA"/>
</dbReference>
<evidence type="ECO:0000259" key="1">
    <source>
        <dbReference type="Pfam" id="PF04389"/>
    </source>
</evidence>
<comment type="caution">
    <text evidence="2">The sequence shown here is derived from an EMBL/GenBank/DDBJ whole genome shotgun (WGS) entry which is preliminary data.</text>
</comment>
<dbReference type="PANTHER" id="PTHR12147">
    <property type="entry name" value="METALLOPEPTIDASE M28 FAMILY MEMBER"/>
    <property type="match status" value="1"/>
</dbReference>
<protein>
    <submittedName>
        <fullName evidence="2">M28 family peptidase</fullName>
    </submittedName>
</protein>
<dbReference type="Pfam" id="PF04389">
    <property type="entry name" value="Peptidase_M28"/>
    <property type="match status" value="1"/>
</dbReference>
<dbReference type="PANTHER" id="PTHR12147:SF26">
    <property type="entry name" value="PEPTIDASE M28 DOMAIN-CONTAINING PROTEIN"/>
    <property type="match status" value="1"/>
</dbReference>
<organism evidence="2 3">
    <name type="scientific">Sphingomonas brevis</name>
    <dbReference type="NCBI Taxonomy" id="2908206"/>
    <lineage>
        <taxon>Bacteria</taxon>
        <taxon>Pseudomonadati</taxon>
        <taxon>Pseudomonadota</taxon>
        <taxon>Alphaproteobacteria</taxon>
        <taxon>Sphingomonadales</taxon>
        <taxon>Sphingomonadaceae</taxon>
        <taxon>Sphingomonas</taxon>
    </lineage>
</organism>